<dbReference type="InterPro" id="IPR001701">
    <property type="entry name" value="Glyco_hydro_9"/>
</dbReference>
<keyword evidence="4 9" id="KW-0136">Cellulose degradation</keyword>
<evidence type="ECO:0000256" key="10">
    <source>
        <dbReference type="SAM" id="Phobius"/>
    </source>
</evidence>
<feature type="signal peptide" evidence="9">
    <location>
        <begin position="1"/>
        <end position="22"/>
    </location>
</feature>
<proteinExistence type="inferred from homology"/>
<feature type="chain" id="PRO_5040529900" description="Endoglucanase" evidence="9">
    <location>
        <begin position="23"/>
        <end position="582"/>
    </location>
</feature>
<evidence type="ECO:0000256" key="3">
    <source>
        <dbReference type="ARBA" id="ARBA00022801"/>
    </source>
</evidence>
<comment type="similarity">
    <text evidence="2 8 9">Belongs to the glycosyl hydrolase 9 (cellulase E) family.</text>
</comment>
<evidence type="ECO:0000313" key="12">
    <source>
        <dbReference type="EMBL" id="KAF9534159.1"/>
    </source>
</evidence>
<evidence type="ECO:0000256" key="4">
    <source>
        <dbReference type="ARBA" id="ARBA00023001"/>
    </source>
</evidence>
<evidence type="ECO:0000313" key="13">
    <source>
        <dbReference type="Proteomes" id="UP000807306"/>
    </source>
</evidence>
<keyword evidence="3 8" id="KW-0378">Hydrolase</keyword>
<keyword evidence="10" id="KW-0472">Membrane</keyword>
<keyword evidence="10" id="KW-0812">Transmembrane</keyword>
<organism evidence="12 13">
    <name type="scientific">Crepidotus variabilis</name>
    <dbReference type="NCBI Taxonomy" id="179855"/>
    <lineage>
        <taxon>Eukaryota</taxon>
        <taxon>Fungi</taxon>
        <taxon>Dikarya</taxon>
        <taxon>Basidiomycota</taxon>
        <taxon>Agaricomycotina</taxon>
        <taxon>Agaricomycetes</taxon>
        <taxon>Agaricomycetidae</taxon>
        <taxon>Agaricales</taxon>
        <taxon>Agaricineae</taxon>
        <taxon>Crepidotaceae</taxon>
        <taxon>Crepidotus</taxon>
    </lineage>
</organism>
<dbReference type="InterPro" id="IPR033126">
    <property type="entry name" value="Glyco_hydro_9_Asp/Glu_AS"/>
</dbReference>
<dbReference type="InterPro" id="IPR012341">
    <property type="entry name" value="6hp_glycosidase-like_sf"/>
</dbReference>
<reference evidence="12" key="1">
    <citation type="submission" date="2020-11" db="EMBL/GenBank/DDBJ databases">
        <authorList>
            <consortium name="DOE Joint Genome Institute"/>
            <person name="Ahrendt S."/>
            <person name="Riley R."/>
            <person name="Andreopoulos W."/>
            <person name="Labutti K."/>
            <person name="Pangilinan J."/>
            <person name="Ruiz-Duenas F.J."/>
            <person name="Barrasa J.M."/>
            <person name="Sanchez-Garcia M."/>
            <person name="Camarero S."/>
            <person name="Miyauchi S."/>
            <person name="Serrano A."/>
            <person name="Linde D."/>
            <person name="Babiker R."/>
            <person name="Drula E."/>
            <person name="Ayuso-Fernandez I."/>
            <person name="Pacheco R."/>
            <person name="Padilla G."/>
            <person name="Ferreira P."/>
            <person name="Barriuso J."/>
            <person name="Kellner H."/>
            <person name="Castanera R."/>
            <person name="Alfaro M."/>
            <person name="Ramirez L."/>
            <person name="Pisabarro A.G."/>
            <person name="Kuo A."/>
            <person name="Tritt A."/>
            <person name="Lipzen A."/>
            <person name="He G."/>
            <person name="Yan M."/>
            <person name="Ng V."/>
            <person name="Cullen D."/>
            <person name="Martin F."/>
            <person name="Rosso M.-N."/>
            <person name="Henrissat B."/>
            <person name="Hibbett D."/>
            <person name="Martinez A.T."/>
            <person name="Grigoriev I.V."/>
        </authorList>
    </citation>
    <scope>NUCLEOTIDE SEQUENCE</scope>
    <source>
        <strain evidence="12">CBS 506.95</strain>
    </source>
</reference>
<dbReference type="Pfam" id="PF00759">
    <property type="entry name" value="Glyco_hydro_9"/>
    <property type="match status" value="1"/>
</dbReference>
<name>A0A9P6ET46_9AGAR</name>
<keyword evidence="9" id="KW-0732">Signal</keyword>
<gene>
    <name evidence="12" type="ORF">CPB83DRAFT_320132</name>
</gene>
<dbReference type="InterPro" id="IPR008928">
    <property type="entry name" value="6-hairpin_glycosidase_sf"/>
</dbReference>
<comment type="caution">
    <text evidence="12">The sequence shown here is derived from an EMBL/GenBank/DDBJ whole genome shotgun (WGS) entry which is preliminary data.</text>
</comment>
<dbReference type="OrthoDB" id="10257085at2759"/>
<evidence type="ECO:0000256" key="2">
    <source>
        <dbReference type="ARBA" id="ARBA00007072"/>
    </source>
</evidence>
<feature type="transmembrane region" description="Helical" evidence="10">
    <location>
        <begin position="547"/>
        <end position="572"/>
    </location>
</feature>
<dbReference type="Gene3D" id="1.50.10.10">
    <property type="match status" value="1"/>
</dbReference>
<dbReference type="PANTHER" id="PTHR22298">
    <property type="entry name" value="ENDO-1,4-BETA-GLUCANASE"/>
    <property type="match status" value="1"/>
</dbReference>
<evidence type="ECO:0000256" key="7">
    <source>
        <dbReference type="ARBA" id="ARBA00023326"/>
    </source>
</evidence>
<accession>A0A9P6ET46</accession>
<protein>
    <recommendedName>
        <fullName evidence="9">Endoglucanase</fullName>
        <ecNumber evidence="9">3.2.1.4</ecNumber>
    </recommendedName>
</protein>
<sequence>MWGTKRFLVAFQAVSSTLVANAQLTLPNTTFLPPNISTGAQPSSGGSPNPKWSSLLGNLLYFYDEQRSGTLPSTNRVPWRNDSLIDEGRDQGMDLSGGYYDAGDYSKFTFPLSFALMSICWGATDFGKGYDLANQTAYLDATLRWGLDWLIKAHPDDNTLVVMIEAQHDNYWGGDRSIPSPRPVYKITAAQPGTDAAAGAAAAFAACSNLYANRAFAHTSFNAPASLKNESYADTLLSHGKSLYSFAVNATGGRKTYQTSVPQVESAYGSSAYGDELSMAALFLAFATNQQSYYQDAETDYTKYDLAHNNRVFNWDSKTPGVAVLFSQVLQANSGLGGNFSTWQQKAEDYFDNILNNGEYTDDGLLYYDGDSDDASLNPALNVAMLMERFAPIASSRDKTSSYTSFAKRQIDYVLGKNSMNVPYIVGLNPNSPRNPHSAMASGGFDVGKIDTDPVNEAYVLYGAVVGGPDKRGRFFDIRSDWSQTEVALDYNAPMLTLAASHVITESSDPFYITLQAGAYDKVKPQGHPCDAVFRDGCNGGNLGKNVIIAMAVILTVVGLVVLGLSVWYILLLKRSRQEKMA</sequence>
<feature type="active site" evidence="8">
    <location>
        <position position="477"/>
    </location>
</feature>
<dbReference type="EC" id="3.2.1.4" evidence="9"/>
<comment type="catalytic activity">
    <reaction evidence="1 9">
        <text>Endohydrolysis of (1-&gt;4)-beta-D-glucosidic linkages in cellulose, lichenin and cereal beta-D-glucans.</text>
        <dbReference type="EC" id="3.2.1.4"/>
    </reaction>
</comment>
<keyword evidence="5 8" id="KW-0119">Carbohydrate metabolism</keyword>
<feature type="domain" description="Glycoside hydrolase family 9" evidence="11">
    <location>
        <begin position="53"/>
        <end position="498"/>
    </location>
</feature>
<dbReference type="GO" id="GO:0030245">
    <property type="term" value="P:cellulose catabolic process"/>
    <property type="evidence" value="ECO:0007669"/>
    <property type="project" value="UniProtKB-KW"/>
</dbReference>
<dbReference type="EMBL" id="MU157826">
    <property type="protein sequence ID" value="KAF9534159.1"/>
    <property type="molecule type" value="Genomic_DNA"/>
</dbReference>
<evidence type="ECO:0000256" key="5">
    <source>
        <dbReference type="ARBA" id="ARBA00023277"/>
    </source>
</evidence>
<evidence type="ECO:0000256" key="9">
    <source>
        <dbReference type="RuleBase" id="RU361166"/>
    </source>
</evidence>
<keyword evidence="7 8" id="KW-0624">Polysaccharide degradation</keyword>
<dbReference type="SUPFAM" id="SSF48208">
    <property type="entry name" value="Six-hairpin glycosidases"/>
    <property type="match status" value="1"/>
</dbReference>
<keyword evidence="6 8" id="KW-0326">Glycosidase</keyword>
<dbReference type="AlphaFoldDB" id="A0A9P6ET46"/>
<evidence type="ECO:0000256" key="6">
    <source>
        <dbReference type="ARBA" id="ARBA00023295"/>
    </source>
</evidence>
<dbReference type="GO" id="GO:0008810">
    <property type="term" value="F:cellulase activity"/>
    <property type="evidence" value="ECO:0007669"/>
    <property type="project" value="UniProtKB-EC"/>
</dbReference>
<evidence type="ECO:0000256" key="8">
    <source>
        <dbReference type="PROSITE-ProRule" id="PRU10060"/>
    </source>
</evidence>
<keyword evidence="13" id="KW-1185">Reference proteome</keyword>
<dbReference type="PROSITE" id="PS00698">
    <property type="entry name" value="GH9_3"/>
    <property type="match status" value="1"/>
</dbReference>
<evidence type="ECO:0000256" key="1">
    <source>
        <dbReference type="ARBA" id="ARBA00000966"/>
    </source>
</evidence>
<evidence type="ECO:0000259" key="11">
    <source>
        <dbReference type="Pfam" id="PF00759"/>
    </source>
</evidence>
<keyword evidence="10" id="KW-1133">Transmembrane helix</keyword>
<dbReference type="Proteomes" id="UP000807306">
    <property type="component" value="Unassembled WGS sequence"/>
</dbReference>
<feature type="active site" evidence="8">
    <location>
        <position position="486"/>
    </location>
</feature>